<dbReference type="AlphaFoldDB" id="A0A7X9XBM8"/>
<dbReference type="Proteomes" id="UP000576082">
    <property type="component" value="Unassembled WGS sequence"/>
</dbReference>
<protein>
    <recommendedName>
        <fullName evidence="3">Cytochrome c domain-containing protein</fullName>
    </recommendedName>
</protein>
<evidence type="ECO:0008006" key="3">
    <source>
        <dbReference type="Google" id="ProtNLM"/>
    </source>
</evidence>
<accession>A0A7X9XBM8</accession>
<organism evidence="1 2">
    <name type="scientific">Flammeovirga aprica JL-4</name>
    <dbReference type="NCBI Taxonomy" id="694437"/>
    <lineage>
        <taxon>Bacteria</taxon>
        <taxon>Pseudomonadati</taxon>
        <taxon>Bacteroidota</taxon>
        <taxon>Cytophagia</taxon>
        <taxon>Cytophagales</taxon>
        <taxon>Flammeovirgaceae</taxon>
        <taxon>Flammeovirga</taxon>
    </lineage>
</organism>
<reference evidence="1 2" key="1">
    <citation type="submission" date="2020-04" db="EMBL/GenBank/DDBJ databases">
        <title>Flammeovirga sp. SR4, a novel species isolated from seawater.</title>
        <authorList>
            <person name="Wang X."/>
        </authorList>
    </citation>
    <scope>NUCLEOTIDE SEQUENCE [LARGE SCALE GENOMIC DNA]</scope>
    <source>
        <strain evidence="1 2">ATCC 23126</strain>
    </source>
</reference>
<comment type="caution">
    <text evidence="1">The sequence shown here is derived from an EMBL/GenBank/DDBJ whole genome shotgun (WGS) entry which is preliminary data.</text>
</comment>
<sequence>MKKELLLGLIPFIMGSCQIQKNTIQENLAKDCVLSDEKYQTQQQIHLSDIRQWIEEEKITSIEDLISELPEVYRKNFSLVEHTKALGESNLDYPRIVLFGGDGHLLFNISSKLDDPTYQKVDGIELNEETGNWELFQVDFSQAKIKVHDAPQECFRCHGEAHPKPLWGTSSHWKGVFGDNEAPGPNGEALSLRHLQKMNAFRDKNTDSPRLKQLIWDDEQVLRSGGIRNIKDNRFGAELIASNHFIGASVAKGIYIRMEQELKDKKAVLPLLLLTAQMKEDIHLGKITQQHFVSNNTPLHIDSLYLQLGINTETDFTINNSLEDQEVDKLWKMGKGTLYEQVALLTLYYELMANEELKNLFSNIPAHQICKSEEHTITNLYDLVKHKVNYHYLLKGNGKVEASKVYIPMDDDEVFESVLQPAFHYLQNYYSVQNQLL</sequence>
<dbReference type="EMBL" id="JABANE010000077">
    <property type="protein sequence ID" value="NME70887.1"/>
    <property type="molecule type" value="Genomic_DNA"/>
</dbReference>
<dbReference type="RefSeq" id="WP_169659115.1">
    <property type="nucleotide sequence ID" value="NZ_JABANE010000077.1"/>
</dbReference>
<name>A0A7X9XBM8_9BACT</name>
<gene>
    <name evidence="1" type="ORF">HHU12_23130</name>
</gene>
<dbReference type="PROSITE" id="PS51257">
    <property type="entry name" value="PROKAR_LIPOPROTEIN"/>
    <property type="match status" value="1"/>
</dbReference>
<evidence type="ECO:0000313" key="2">
    <source>
        <dbReference type="Proteomes" id="UP000576082"/>
    </source>
</evidence>
<keyword evidence="2" id="KW-1185">Reference proteome</keyword>
<evidence type="ECO:0000313" key="1">
    <source>
        <dbReference type="EMBL" id="NME70887.1"/>
    </source>
</evidence>
<proteinExistence type="predicted"/>